<dbReference type="AlphaFoldDB" id="A0A2H0V9G0"/>
<dbReference type="Gene3D" id="1.20.58.1000">
    <property type="entry name" value="Metal-sensitive repressor, helix protomer"/>
    <property type="match status" value="1"/>
</dbReference>
<evidence type="ECO:0000313" key="1">
    <source>
        <dbReference type="EMBL" id="PIR95744.1"/>
    </source>
</evidence>
<gene>
    <name evidence="1" type="ORF">COT93_00825</name>
</gene>
<proteinExistence type="predicted"/>
<name>A0A2H0V9G0_9BACT</name>
<evidence type="ECO:0008006" key="3">
    <source>
        <dbReference type="Google" id="ProtNLM"/>
    </source>
</evidence>
<protein>
    <recommendedName>
        <fullName evidence="3">Metal-sensitive transcriptional regulator</fullName>
    </recommendedName>
</protein>
<dbReference type="EMBL" id="PFAL01000011">
    <property type="protein sequence ID" value="PIR95744.1"/>
    <property type="molecule type" value="Genomic_DNA"/>
</dbReference>
<dbReference type="GO" id="GO:0045892">
    <property type="term" value="P:negative regulation of DNA-templated transcription"/>
    <property type="evidence" value="ECO:0007669"/>
    <property type="project" value="UniProtKB-ARBA"/>
</dbReference>
<dbReference type="Pfam" id="PF02583">
    <property type="entry name" value="Trns_repr_metal"/>
    <property type="match status" value="1"/>
</dbReference>
<accession>A0A2H0V9G0</accession>
<dbReference type="GO" id="GO:0046872">
    <property type="term" value="F:metal ion binding"/>
    <property type="evidence" value="ECO:0007669"/>
    <property type="project" value="InterPro"/>
</dbReference>
<dbReference type="Proteomes" id="UP000229972">
    <property type="component" value="Unassembled WGS sequence"/>
</dbReference>
<evidence type="ECO:0000313" key="2">
    <source>
        <dbReference type="Proteomes" id="UP000229972"/>
    </source>
</evidence>
<reference evidence="2" key="1">
    <citation type="submission" date="2017-09" db="EMBL/GenBank/DDBJ databases">
        <title>Depth-based differentiation of microbial function through sediment-hosted aquifers and enrichment of novel symbionts in the deep terrestrial subsurface.</title>
        <authorList>
            <person name="Probst A.J."/>
            <person name="Ladd B."/>
            <person name="Jarett J.K."/>
            <person name="Geller-Mcgrath D.E."/>
            <person name="Sieber C.M.K."/>
            <person name="Emerson J.B."/>
            <person name="Anantharaman K."/>
            <person name="Thomas B.C."/>
            <person name="Malmstrom R."/>
            <person name="Stieglmeier M."/>
            <person name="Klingl A."/>
            <person name="Woyke T."/>
            <person name="Ryan C.M."/>
            <person name="Banfield J.F."/>
        </authorList>
    </citation>
    <scope>NUCLEOTIDE SEQUENCE [LARGE SCALE GENOMIC DNA]</scope>
</reference>
<organism evidence="1 2">
    <name type="scientific">Candidatus Falkowbacteria bacterium CG10_big_fil_rev_8_21_14_0_10_37_18</name>
    <dbReference type="NCBI Taxonomy" id="1974562"/>
    <lineage>
        <taxon>Bacteria</taxon>
        <taxon>Candidatus Falkowiibacteriota</taxon>
    </lineage>
</organism>
<sequence>MKTLEQRINNVIGQLTGAKKMLTSEQRDCFALLTQLKAARSALSSLMEKLVGAELDNCLMNTDGKDKNKMEKIFKEIIKVK</sequence>
<dbReference type="InterPro" id="IPR038390">
    <property type="entry name" value="Metal_Tscrpt_repr_sf"/>
</dbReference>
<dbReference type="InterPro" id="IPR003735">
    <property type="entry name" value="Metal_Tscrpt_repr"/>
</dbReference>
<dbReference type="GO" id="GO:0003677">
    <property type="term" value="F:DNA binding"/>
    <property type="evidence" value="ECO:0007669"/>
    <property type="project" value="InterPro"/>
</dbReference>
<comment type="caution">
    <text evidence="1">The sequence shown here is derived from an EMBL/GenBank/DDBJ whole genome shotgun (WGS) entry which is preliminary data.</text>
</comment>